<accession>A0A2A9HE03</accession>
<gene>
    <name evidence="3" type="ORF">A9A59_1462</name>
</gene>
<keyword evidence="1" id="KW-1133">Transmembrane helix</keyword>
<organism evidence="3 4">
    <name type="scientific">Tepidiforma thermophila (strain KCTC 52669 / CGMCC 1.13589 / G233)</name>
    <dbReference type="NCBI Taxonomy" id="2761530"/>
    <lineage>
        <taxon>Bacteria</taxon>
        <taxon>Bacillati</taxon>
        <taxon>Chloroflexota</taxon>
        <taxon>Tepidiformia</taxon>
        <taxon>Tepidiformales</taxon>
        <taxon>Tepidiformaceae</taxon>
        <taxon>Tepidiforma</taxon>
    </lineage>
</organism>
<evidence type="ECO:0000256" key="1">
    <source>
        <dbReference type="SAM" id="Phobius"/>
    </source>
</evidence>
<sequence>MRLFLLLLGFAALIAGAACGASGLASFRSLDEGDYLLSGPARLTTSTAGFVGSTAELAGRSSGIRNNSITVRIRVSEGRGLFLGIAPAAAANPYLATARRELVDSIRYDPLELRRTAVGAGDALAPPANALAWTASVSGDAPLDLTWSAQNGDYVFVILRADGQPGVDATVEFGTKFRYQRGYAIAGIALGALLVIVGLLLAVGALRRRSPAPPADG</sequence>
<dbReference type="AlphaFoldDB" id="A0A2A9HE03"/>
<keyword evidence="1" id="KW-0812">Transmembrane</keyword>
<name>A0A2A9HE03_TEPT2</name>
<proteinExistence type="predicted"/>
<dbReference type="PROSITE" id="PS51257">
    <property type="entry name" value="PROKAR_LIPOPROTEIN"/>
    <property type="match status" value="1"/>
</dbReference>
<dbReference type="Proteomes" id="UP000223071">
    <property type="component" value="Unassembled WGS sequence"/>
</dbReference>
<evidence type="ECO:0000313" key="4">
    <source>
        <dbReference type="Proteomes" id="UP000223071"/>
    </source>
</evidence>
<dbReference type="RefSeq" id="WP_098503646.1">
    <property type="nucleotide sequence ID" value="NZ_PDJQ01000001.1"/>
</dbReference>
<evidence type="ECO:0008006" key="5">
    <source>
        <dbReference type="Google" id="ProtNLM"/>
    </source>
</evidence>
<evidence type="ECO:0000313" key="3">
    <source>
        <dbReference type="EMBL" id="PFG74247.1"/>
    </source>
</evidence>
<dbReference type="EMBL" id="PDJQ01000001">
    <property type="protein sequence ID" value="PFG74247.1"/>
    <property type="molecule type" value="Genomic_DNA"/>
</dbReference>
<feature type="transmembrane region" description="Helical" evidence="1">
    <location>
        <begin position="183"/>
        <end position="206"/>
    </location>
</feature>
<evidence type="ECO:0000256" key="2">
    <source>
        <dbReference type="SAM" id="SignalP"/>
    </source>
</evidence>
<feature type="signal peptide" evidence="2">
    <location>
        <begin position="1"/>
        <end position="20"/>
    </location>
</feature>
<keyword evidence="4" id="KW-1185">Reference proteome</keyword>
<keyword evidence="2" id="KW-0732">Signal</keyword>
<protein>
    <recommendedName>
        <fullName evidence="5">DUF3153 domain-containing protein</fullName>
    </recommendedName>
</protein>
<keyword evidence="1" id="KW-0472">Membrane</keyword>
<comment type="caution">
    <text evidence="3">The sequence shown here is derived from an EMBL/GenBank/DDBJ whole genome shotgun (WGS) entry which is preliminary data.</text>
</comment>
<feature type="chain" id="PRO_5012134334" description="DUF3153 domain-containing protein" evidence="2">
    <location>
        <begin position="21"/>
        <end position="217"/>
    </location>
</feature>
<reference evidence="3 4" key="1">
    <citation type="submission" date="2017-09" db="EMBL/GenBank/DDBJ databases">
        <title>Sequencing the genomes of two abundant thermophiles in Great Basin hot springs: Thermocrinis jamiesonii and novel Chloroflexi Thermoflexus hugenholtzii.</title>
        <authorList>
            <person name="Hedlund B."/>
        </authorList>
    </citation>
    <scope>NUCLEOTIDE SEQUENCE [LARGE SCALE GENOMIC DNA]</scope>
    <source>
        <strain evidence="3 4">G233</strain>
    </source>
</reference>